<dbReference type="Proteomes" id="UP001151582">
    <property type="component" value="Unassembled WGS sequence"/>
</dbReference>
<evidence type="ECO:0000313" key="4">
    <source>
        <dbReference type="Proteomes" id="UP001151582"/>
    </source>
</evidence>
<dbReference type="EMBL" id="JANBQB010001262">
    <property type="protein sequence ID" value="KAJ1971749.1"/>
    <property type="molecule type" value="Genomic_DNA"/>
</dbReference>
<evidence type="ECO:0000256" key="1">
    <source>
        <dbReference type="ARBA" id="ARBA00022658"/>
    </source>
</evidence>
<keyword evidence="4" id="KW-1185">Reference proteome</keyword>
<gene>
    <name evidence="3" type="primary">ROM2_2</name>
    <name evidence="3" type="ORF">H4R34_005637</name>
</gene>
<dbReference type="Pfam" id="PF00780">
    <property type="entry name" value="CNH"/>
    <property type="match status" value="1"/>
</dbReference>
<keyword evidence="1" id="KW-0344">Guanine-nucleotide releasing factor</keyword>
<dbReference type="InterPro" id="IPR052233">
    <property type="entry name" value="Rho-type_GEFs"/>
</dbReference>
<comment type="caution">
    <text evidence="3">The sequence shown here is derived from an EMBL/GenBank/DDBJ whole genome shotgun (WGS) entry which is preliminary data.</text>
</comment>
<evidence type="ECO:0000313" key="3">
    <source>
        <dbReference type="EMBL" id="KAJ1971749.1"/>
    </source>
</evidence>
<dbReference type="InterPro" id="IPR001180">
    <property type="entry name" value="CNH_dom"/>
</dbReference>
<reference evidence="3" key="1">
    <citation type="submission" date="2022-07" db="EMBL/GenBank/DDBJ databases">
        <title>Phylogenomic reconstructions and comparative analyses of Kickxellomycotina fungi.</title>
        <authorList>
            <person name="Reynolds N.K."/>
            <person name="Stajich J.E."/>
            <person name="Barry K."/>
            <person name="Grigoriev I.V."/>
            <person name="Crous P."/>
            <person name="Smith M.E."/>
        </authorList>
    </citation>
    <scope>NUCLEOTIDE SEQUENCE</scope>
    <source>
        <strain evidence="3">RSA 567</strain>
    </source>
</reference>
<proteinExistence type="predicted"/>
<dbReference type="GO" id="GO:0005085">
    <property type="term" value="F:guanyl-nucleotide exchange factor activity"/>
    <property type="evidence" value="ECO:0007669"/>
    <property type="project" value="UniProtKB-KW"/>
</dbReference>
<protein>
    <submittedName>
        <fullName evidence="3">RHO1 GDP-GTP exchange protein 2</fullName>
    </submittedName>
</protein>
<feature type="domain" description="CNH" evidence="2">
    <location>
        <begin position="65"/>
        <end position="361"/>
    </location>
</feature>
<accession>A0A9W8B1V7</accession>
<dbReference type="AlphaFoldDB" id="A0A9W8B1V7"/>
<evidence type="ECO:0000259" key="2">
    <source>
        <dbReference type="PROSITE" id="PS50219"/>
    </source>
</evidence>
<dbReference type="SMART" id="SM00036">
    <property type="entry name" value="CNH"/>
    <property type="match status" value="1"/>
</dbReference>
<organism evidence="3 4">
    <name type="scientific">Dimargaris verticillata</name>
    <dbReference type="NCBI Taxonomy" id="2761393"/>
    <lineage>
        <taxon>Eukaryota</taxon>
        <taxon>Fungi</taxon>
        <taxon>Fungi incertae sedis</taxon>
        <taxon>Zoopagomycota</taxon>
        <taxon>Kickxellomycotina</taxon>
        <taxon>Dimargaritomycetes</taxon>
        <taxon>Dimargaritales</taxon>
        <taxon>Dimargaritaceae</taxon>
        <taxon>Dimargaris</taxon>
    </lineage>
</organism>
<dbReference type="PROSITE" id="PS50219">
    <property type="entry name" value="CNH"/>
    <property type="match status" value="1"/>
</dbReference>
<dbReference type="PANTHER" id="PTHR46572:SF2">
    <property type="entry name" value="RHO1 GDP-GTP EXCHANGE PROTEIN 1-RELATED"/>
    <property type="match status" value="1"/>
</dbReference>
<dbReference type="PANTHER" id="PTHR46572">
    <property type="entry name" value="RHO1 GDP-GTP EXCHANGE PROTEIN 1-RELATED"/>
    <property type="match status" value="1"/>
</dbReference>
<name>A0A9W8B1V7_9FUNG</name>
<dbReference type="OrthoDB" id="2272012at2759"/>
<sequence>MSAKLGYPIILTHLGRRGGTQTFYASSYAERREWVDNILKQRDIKTKQNMKFALSPLTDLTFPLNNKVNTSVTFDHNRRVAFGTDQGIYVGLNNNPSSFEKLPLTHERVTQIDILEEYNIFFVLSDKDRNLYAYTLEALNPTLATGARPRKVHSHVTFFKAGACLNRVLVCSVRSSQITTIIKSDEPISPNHVRRNKSFGRFLPRGSHEILRPYKEFYIPSETTSLHIFKTLLIVGCLKGFEFVDPVSSKTQELLDPKDESLNFVRKRENVRPIAIYKVQDGDFLLCYDELAFYVNKNGQRARSHWIIHWEGEPTSFALCYPYILAFNPSFIEIRHVETGQLEQVIITGNSASLSTDPSSIHCVMAPSLTEPQRLYKLTRVTSK</sequence>